<keyword evidence="7" id="KW-0969">Cilium</keyword>
<evidence type="ECO:0000256" key="6">
    <source>
        <dbReference type="SAM" id="Phobius"/>
    </source>
</evidence>
<evidence type="ECO:0000256" key="1">
    <source>
        <dbReference type="ARBA" id="ARBA00004236"/>
    </source>
</evidence>
<evidence type="ECO:0000256" key="3">
    <source>
        <dbReference type="ARBA" id="ARBA00022692"/>
    </source>
</evidence>
<keyword evidence="7" id="KW-0966">Cell projection</keyword>
<reference evidence="7 8" key="1">
    <citation type="submission" date="2019-02" db="EMBL/GenBank/DDBJ databases">
        <authorList>
            <person name="Manzano-Marin A."/>
            <person name="Manzano-Marin A."/>
        </authorList>
    </citation>
    <scope>NUCLEOTIDE SEQUENCE [LARGE SCALE GENOMIC DNA]</scope>
    <source>
        <strain evidence="7 8">BuCipiceae</strain>
    </source>
</reference>
<dbReference type="OrthoDB" id="6554121at2"/>
<keyword evidence="7" id="KW-0282">Flagellum</keyword>
<evidence type="ECO:0000256" key="5">
    <source>
        <dbReference type="ARBA" id="ARBA00023136"/>
    </source>
</evidence>
<sequence length="134" mass="16532">MELYSYIQFSKNYNIQDKIWNQYNYISMFGKKYIYFFLFLYLLFLLITKCQLFCKKNNCIDKIYMIDKIYLSPTQYIGILYVNDNKFLLGITTNSINLIKELPPNKINFLKKQKKYSLYTFFLNIFQFFFNRFK</sequence>
<keyword evidence="3 6" id="KW-0812">Transmembrane</keyword>
<feature type="transmembrane region" description="Helical" evidence="6">
    <location>
        <begin position="116"/>
        <end position="133"/>
    </location>
</feature>
<keyword evidence="2" id="KW-1003">Cell membrane</keyword>
<comment type="subcellular location">
    <subcellularLocation>
        <location evidence="1">Cell membrane</location>
    </subcellularLocation>
</comment>
<dbReference type="RefSeq" id="WP_154049127.1">
    <property type="nucleotide sequence ID" value="NZ_LR217739.1"/>
</dbReference>
<evidence type="ECO:0000313" key="8">
    <source>
        <dbReference type="Proteomes" id="UP000294455"/>
    </source>
</evidence>
<dbReference type="InterPro" id="IPR022781">
    <property type="entry name" value="Flagellar_biosynth_FliO"/>
</dbReference>
<dbReference type="EMBL" id="LR217739">
    <property type="protein sequence ID" value="VFP87886.1"/>
    <property type="molecule type" value="Genomic_DNA"/>
</dbReference>
<dbReference type="GO" id="GO:0044781">
    <property type="term" value="P:bacterial-type flagellum organization"/>
    <property type="evidence" value="ECO:0007669"/>
    <property type="project" value="InterPro"/>
</dbReference>
<feature type="transmembrane region" description="Helical" evidence="6">
    <location>
        <begin position="33"/>
        <end position="54"/>
    </location>
</feature>
<accession>A0A803FTB7</accession>
<protein>
    <submittedName>
        <fullName evidence="7">Flagellar protein FliO, partial</fullName>
    </submittedName>
</protein>
<dbReference type="GO" id="GO:0016020">
    <property type="term" value="C:membrane"/>
    <property type="evidence" value="ECO:0007669"/>
    <property type="project" value="InterPro"/>
</dbReference>
<evidence type="ECO:0000313" key="7">
    <source>
        <dbReference type="EMBL" id="VFP87886.1"/>
    </source>
</evidence>
<evidence type="ECO:0000256" key="4">
    <source>
        <dbReference type="ARBA" id="ARBA00022989"/>
    </source>
</evidence>
<proteinExistence type="predicted"/>
<dbReference type="AlphaFoldDB" id="A0A803FTB7"/>
<dbReference type="Proteomes" id="UP000294455">
    <property type="component" value="Chromosome"/>
</dbReference>
<evidence type="ECO:0000256" key="2">
    <source>
        <dbReference type="ARBA" id="ARBA00022475"/>
    </source>
</evidence>
<dbReference type="Pfam" id="PF04347">
    <property type="entry name" value="FliO"/>
    <property type="match status" value="1"/>
</dbReference>
<keyword evidence="5 6" id="KW-0472">Membrane</keyword>
<gene>
    <name evidence="7" type="primary">fliO</name>
    <name evidence="7" type="ORF">BUCIPICE3303_052</name>
</gene>
<name>A0A803FTB7_9GAMM</name>
<keyword evidence="4 6" id="KW-1133">Transmembrane helix</keyword>
<organism evidence="7 8">
    <name type="scientific">Buchnera aphidicola</name>
    <name type="common">Cinara piceae</name>
    <dbReference type="NCBI Taxonomy" id="1660043"/>
    <lineage>
        <taxon>Bacteria</taxon>
        <taxon>Pseudomonadati</taxon>
        <taxon>Pseudomonadota</taxon>
        <taxon>Gammaproteobacteria</taxon>
        <taxon>Enterobacterales</taxon>
        <taxon>Erwiniaceae</taxon>
        <taxon>Buchnera</taxon>
    </lineage>
</organism>